<keyword evidence="7" id="KW-1185">Reference proteome</keyword>
<keyword evidence="3" id="KW-0560">Oxidoreductase</keyword>
<dbReference type="InterPro" id="IPR036812">
    <property type="entry name" value="NAD(P)_OxRdtase_dom_sf"/>
</dbReference>
<dbReference type="Gene3D" id="3.20.20.100">
    <property type="entry name" value="NADP-dependent oxidoreductase domain"/>
    <property type="match status" value="1"/>
</dbReference>
<evidence type="ECO:0000256" key="4">
    <source>
        <dbReference type="SAM" id="SignalP"/>
    </source>
</evidence>
<evidence type="ECO:0000313" key="6">
    <source>
        <dbReference type="EMBL" id="CAK9079898.1"/>
    </source>
</evidence>
<evidence type="ECO:0000256" key="3">
    <source>
        <dbReference type="ARBA" id="ARBA00023002"/>
    </source>
</evidence>
<feature type="signal peptide" evidence="4">
    <location>
        <begin position="1"/>
        <end position="30"/>
    </location>
</feature>
<dbReference type="PANTHER" id="PTHR43827:SF3">
    <property type="entry name" value="NADP-DEPENDENT OXIDOREDUCTASE DOMAIN-CONTAINING PROTEIN"/>
    <property type="match status" value="1"/>
</dbReference>
<accession>A0ABP0PWX3</accession>
<evidence type="ECO:0000313" key="7">
    <source>
        <dbReference type="Proteomes" id="UP001642464"/>
    </source>
</evidence>
<evidence type="ECO:0000256" key="1">
    <source>
        <dbReference type="ARBA" id="ARBA00007905"/>
    </source>
</evidence>
<keyword evidence="2" id="KW-0521">NADP</keyword>
<evidence type="ECO:0000256" key="2">
    <source>
        <dbReference type="ARBA" id="ARBA00022857"/>
    </source>
</evidence>
<feature type="chain" id="PRO_5046415391" evidence="4">
    <location>
        <begin position="31"/>
        <end position="262"/>
    </location>
</feature>
<keyword evidence="4" id="KW-0732">Signal</keyword>
<dbReference type="InterPro" id="IPR018170">
    <property type="entry name" value="Aldo/ket_reductase_CS"/>
</dbReference>
<dbReference type="Proteomes" id="UP001642464">
    <property type="component" value="Unassembled WGS sequence"/>
</dbReference>
<comment type="similarity">
    <text evidence="1">Belongs to the aldo/keto reductase family.</text>
</comment>
<proteinExistence type="inferred from homology"/>
<sequence length="262" mass="29671">MHVPTPRRRCSIVLTALAALLALGARRAPAAVHAPAEWGRLEVQWQEVWPANYGYEKAIDSVKESAQKLGLEYIDLVLPHWPGVSTAIEEAEQNALLRKQTWKALESLKKDGLVKQIGISNYNERHLGELLDYAELRPSASQFEIHPFNTREKLVKRCQDLGIRVNGYSPLGGKGNPNQVTDLLLQSPYLEDLGKQYGKTPAQIILRWHLQRDTTPIPKASTKSRLAENFNVFDFQLKEEEMATISSFDRKRFAVLNSEVFL</sequence>
<feature type="domain" description="NADP-dependent oxidoreductase" evidence="5">
    <location>
        <begin position="45"/>
        <end position="249"/>
    </location>
</feature>
<dbReference type="CDD" id="cd19071">
    <property type="entry name" value="AKR_AKR1-5-like"/>
    <property type="match status" value="1"/>
</dbReference>
<name>A0ABP0PWX3_9DINO</name>
<dbReference type="PANTHER" id="PTHR43827">
    <property type="entry name" value="2,5-DIKETO-D-GLUCONIC ACID REDUCTASE"/>
    <property type="match status" value="1"/>
</dbReference>
<evidence type="ECO:0000259" key="5">
    <source>
        <dbReference type="Pfam" id="PF00248"/>
    </source>
</evidence>
<dbReference type="EMBL" id="CAXAMM010038662">
    <property type="protein sequence ID" value="CAK9079898.1"/>
    <property type="molecule type" value="Genomic_DNA"/>
</dbReference>
<dbReference type="SUPFAM" id="SSF51430">
    <property type="entry name" value="NAD(P)-linked oxidoreductase"/>
    <property type="match status" value="1"/>
</dbReference>
<dbReference type="InterPro" id="IPR023210">
    <property type="entry name" value="NADP_OxRdtase_dom"/>
</dbReference>
<dbReference type="Pfam" id="PF00248">
    <property type="entry name" value="Aldo_ket_red"/>
    <property type="match status" value="1"/>
</dbReference>
<protein>
    <submittedName>
        <fullName evidence="6">11-endoperoxide prostaglandin H2 reductase (Prostaglandin F2-alpha synthase)</fullName>
    </submittedName>
</protein>
<dbReference type="PRINTS" id="PR00069">
    <property type="entry name" value="ALDKETRDTASE"/>
</dbReference>
<gene>
    <name evidence="6" type="ORF">SCF082_LOCUS38120</name>
</gene>
<organism evidence="6 7">
    <name type="scientific">Durusdinium trenchii</name>
    <dbReference type="NCBI Taxonomy" id="1381693"/>
    <lineage>
        <taxon>Eukaryota</taxon>
        <taxon>Sar</taxon>
        <taxon>Alveolata</taxon>
        <taxon>Dinophyceae</taxon>
        <taxon>Suessiales</taxon>
        <taxon>Symbiodiniaceae</taxon>
        <taxon>Durusdinium</taxon>
    </lineage>
</organism>
<dbReference type="InterPro" id="IPR020471">
    <property type="entry name" value="AKR"/>
</dbReference>
<reference evidence="6 7" key="1">
    <citation type="submission" date="2024-02" db="EMBL/GenBank/DDBJ databases">
        <authorList>
            <person name="Chen Y."/>
            <person name="Shah S."/>
            <person name="Dougan E. K."/>
            <person name="Thang M."/>
            <person name="Chan C."/>
        </authorList>
    </citation>
    <scope>NUCLEOTIDE SEQUENCE [LARGE SCALE GENOMIC DNA]</scope>
</reference>
<dbReference type="PROSITE" id="PS00062">
    <property type="entry name" value="ALDOKETO_REDUCTASE_2"/>
    <property type="match status" value="1"/>
</dbReference>
<comment type="caution">
    <text evidence="6">The sequence shown here is derived from an EMBL/GenBank/DDBJ whole genome shotgun (WGS) entry which is preliminary data.</text>
</comment>